<dbReference type="Gene3D" id="2.10.10.20">
    <property type="entry name" value="Carbohydrate-binding module superfamily 5/12"/>
    <property type="match status" value="1"/>
</dbReference>
<dbReference type="STRING" id="563192.HMPREF0179_03429"/>
<dbReference type="InterPro" id="IPR005068">
    <property type="entry name" value="Phage_lambda_Stf-r2"/>
</dbReference>
<feature type="compositionally biased region" description="Basic and acidic residues" evidence="1">
    <location>
        <begin position="62"/>
        <end position="73"/>
    </location>
</feature>
<dbReference type="GO" id="GO:0005615">
    <property type="term" value="C:extracellular space"/>
    <property type="evidence" value="ECO:0007669"/>
    <property type="project" value="TreeGrafter"/>
</dbReference>
<reference evidence="3 4" key="2">
    <citation type="submission" date="2013-04" db="EMBL/GenBank/DDBJ databases">
        <title>The Genome Sequence of Bilophila wadsworthia 3_1_6.</title>
        <authorList>
            <consortium name="The Broad Institute Genomics Platform"/>
            <person name="Earl A."/>
            <person name="Ward D."/>
            <person name="Feldgarden M."/>
            <person name="Gevers D."/>
            <person name="Sibley C."/>
            <person name="Strauss J."/>
            <person name="Allen-Vercoe E."/>
            <person name="Walker B."/>
            <person name="Young S."/>
            <person name="Zeng Q."/>
            <person name="Gargeya S."/>
            <person name="Fitzgerald M."/>
            <person name="Haas B."/>
            <person name="Abouelleil A."/>
            <person name="Allen A.W."/>
            <person name="Alvarado L."/>
            <person name="Arachchi H.M."/>
            <person name="Berlin A.M."/>
            <person name="Chapman S.B."/>
            <person name="Gainer-Dewar J."/>
            <person name="Goldberg J."/>
            <person name="Griggs A."/>
            <person name="Gujja S."/>
            <person name="Hansen M."/>
            <person name="Howarth C."/>
            <person name="Imamovic A."/>
            <person name="Ireland A."/>
            <person name="Larimer J."/>
            <person name="McCowan C."/>
            <person name="Murphy C."/>
            <person name="Pearson M."/>
            <person name="Poon T.W."/>
            <person name="Priest M."/>
            <person name="Roberts A."/>
            <person name="Saif S."/>
            <person name="Shea T."/>
            <person name="Sisk P."/>
            <person name="Sykes S."/>
            <person name="Wortman J."/>
            <person name="Nusbaum C."/>
            <person name="Birren B."/>
        </authorList>
    </citation>
    <scope>NUCLEOTIDE SEQUENCE [LARGE SCALE GENOMIC DNA]</scope>
    <source>
        <strain evidence="3 4">3_1_6</strain>
    </source>
</reference>
<dbReference type="PANTHER" id="PTHR24023">
    <property type="entry name" value="COLLAGEN ALPHA"/>
    <property type="match status" value="1"/>
</dbReference>
<dbReference type="SMART" id="SM00495">
    <property type="entry name" value="ChtBD3"/>
    <property type="match status" value="2"/>
</dbReference>
<name>E5YB56_BILW3</name>
<evidence type="ECO:0000313" key="4">
    <source>
        <dbReference type="Proteomes" id="UP000006034"/>
    </source>
</evidence>
<dbReference type="RefSeq" id="WP_016360582.1">
    <property type="nucleotide sequence ID" value="NZ_KE150238.1"/>
</dbReference>
<sequence length="516" mass="53633">MSNIMQIGKVRPTYKGEWDAGQAYETLDWVLYRGIAYQAIKDVPINREPDAATDYWVATGMKGDKGDKGETGERGPAGVDGKDGAPGIQGPKGDKGNQGIQGPKGDTGATGPQGPQGTAPEHKWAGTKLAFQNPDGSWADPVNLIGAQGVQGPEGPIGKQGIQGPVGPQGPAGPQGVAGPKGTSLNLKGAWAADVAYVCTTVQIDVVTHNGSSYACKKSHTSTSSILPTNTTYWTLIAQRGEPRELSDSVISSSSNIAASSKAVKTAYDRAETKLSLSGGVMSGRIGGIAGTYNADVTARCVNSALEIRENGKVKNTQSDIAYAPAIGFHWADVVAGTLVLRSDGIFSFLKQNGSRAVVDCDVPYATAANKLRREGGVDTNWYWSGQGGQPGWLWGGNDGVNMYVYNPANFSVNYANSANYANSSNYANSAGSAPANGGTASAVSGVVVLSLNRDHACVLPSGGTWVYFYFTSYQTDRDGYSSSNHSCGTAAGGSTIASGTGYYSYSLKGIAIRIS</sequence>
<feature type="domain" description="Chitin-binding type-3" evidence="2">
    <location>
        <begin position="188"/>
        <end position="237"/>
    </location>
</feature>
<dbReference type="InterPro" id="IPR008160">
    <property type="entry name" value="Collagen"/>
</dbReference>
<dbReference type="InterPro" id="IPR003610">
    <property type="entry name" value="CBM5/12"/>
</dbReference>
<feature type="region of interest" description="Disordered" evidence="1">
    <location>
        <begin position="161"/>
        <end position="180"/>
    </location>
</feature>
<dbReference type="GO" id="GO:0005975">
    <property type="term" value="P:carbohydrate metabolic process"/>
    <property type="evidence" value="ECO:0007669"/>
    <property type="project" value="InterPro"/>
</dbReference>
<dbReference type="Pfam" id="PF03406">
    <property type="entry name" value="Phage_fiber_2"/>
    <property type="match status" value="1"/>
</dbReference>
<comment type="caution">
    <text evidence="3">The sequence shown here is derived from an EMBL/GenBank/DDBJ whole genome shotgun (WGS) entry which is preliminary data.</text>
</comment>
<evidence type="ECO:0000313" key="3">
    <source>
        <dbReference type="EMBL" id="EFV42752.2"/>
    </source>
</evidence>
<dbReference type="GO" id="GO:0031012">
    <property type="term" value="C:extracellular matrix"/>
    <property type="evidence" value="ECO:0007669"/>
    <property type="project" value="TreeGrafter"/>
</dbReference>
<evidence type="ECO:0000259" key="2">
    <source>
        <dbReference type="SMART" id="SM00495"/>
    </source>
</evidence>
<reference evidence="3 4" key="1">
    <citation type="submission" date="2010-10" db="EMBL/GenBank/DDBJ databases">
        <authorList>
            <consortium name="The Broad Institute Genome Sequencing Platform"/>
            <person name="Ward D."/>
            <person name="Earl A."/>
            <person name="Feldgarden M."/>
            <person name="Young S.K."/>
            <person name="Gargeya S."/>
            <person name="Zeng Q."/>
            <person name="Alvarado L."/>
            <person name="Berlin A."/>
            <person name="Bochicchio J."/>
            <person name="Chapman S.B."/>
            <person name="Chen Z."/>
            <person name="Freedman E."/>
            <person name="Gellesch M."/>
            <person name="Goldberg J."/>
            <person name="Griggs A."/>
            <person name="Gujja S."/>
            <person name="Heilman E."/>
            <person name="Heiman D."/>
            <person name="Howarth C."/>
            <person name="Mehta T."/>
            <person name="Neiman D."/>
            <person name="Pearson M."/>
            <person name="Roberts A."/>
            <person name="Saif S."/>
            <person name="Shea T."/>
            <person name="Shenoy N."/>
            <person name="Sisk P."/>
            <person name="Stolte C."/>
            <person name="Sykes S."/>
            <person name="White J."/>
            <person name="Yandava C."/>
            <person name="Allen-Vercoe E."/>
            <person name="Sibley C."/>
            <person name="Ambrose C.E."/>
            <person name="Strauss J."/>
            <person name="Daigneault M."/>
            <person name="Haas B."/>
            <person name="Nusbaum C."/>
            <person name="Birren B."/>
        </authorList>
    </citation>
    <scope>NUCLEOTIDE SEQUENCE [LARGE SCALE GENOMIC DNA]</scope>
    <source>
        <strain evidence="3 4">3_1_6</strain>
    </source>
</reference>
<feature type="domain" description="Chitin-binding type-3" evidence="2">
    <location>
        <begin position="15"/>
        <end position="59"/>
    </location>
</feature>
<organism evidence="3 4">
    <name type="scientific">Bilophila wadsworthia (strain 3_1_6)</name>
    <dbReference type="NCBI Taxonomy" id="563192"/>
    <lineage>
        <taxon>Bacteria</taxon>
        <taxon>Pseudomonadati</taxon>
        <taxon>Thermodesulfobacteriota</taxon>
        <taxon>Desulfovibrionia</taxon>
        <taxon>Desulfovibrionales</taxon>
        <taxon>Desulfovibrionaceae</taxon>
        <taxon>Bilophila</taxon>
    </lineage>
</organism>
<dbReference type="InterPro" id="IPR050149">
    <property type="entry name" value="Collagen_superfamily"/>
</dbReference>
<dbReference type="GO" id="GO:0030246">
    <property type="term" value="F:carbohydrate binding"/>
    <property type="evidence" value="ECO:0007669"/>
    <property type="project" value="InterPro"/>
</dbReference>
<keyword evidence="4" id="KW-1185">Reference proteome</keyword>
<accession>E5YB56</accession>
<feature type="compositionally biased region" description="Low complexity" evidence="1">
    <location>
        <begin position="107"/>
        <end position="119"/>
    </location>
</feature>
<dbReference type="GO" id="GO:0046718">
    <property type="term" value="P:symbiont entry into host cell"/>
    <property type="evidence" value="ECO:0007669"/>
    <property type="project" value="InterPro"/>
</dbReference>
<protein>
    <recommendedName>
        <fullName evidence="2">Chitin-binding type-3 domain-containing protein</fullName>
    </recommendedName>
</protein>
<dbReference type="eggNOG" id="COG5563">
    <property type="taxonomic scope" value="Bacteria"/>
</dbReference>
<proteinExistence type="predicted"/>
<dbReference type="Pfam" id="PF01391">
    <property type="entry name" value="Collagen"/>
    <property type="match status" value="2"/>
</dbReference>
<dbReference type="GO" id="GO:0019062">
    <property type="term" value="P:virion attachment to host cell"/>
    <property type="evidence" value="ECO:0007669"/>
    <property type="project" value="InterPro"/>
</dbReference>
<dbReference type="eggNOG" id="COG3266">
    <property type="taxonomic scope" value="Bacteria"/>
</dbReference>
<evidence type="ECO:0000256" key="1">
    <source>
        <dbReference type="SAM" id="MobiDB-lite"/>
    </source>
</evidence>
<dbReference type="Proteomes" id="UP000006034">
    <property type="component" value="Unassembled WGS sequence"/>
</dbReference>
<gene>
    <name evidence="3" type="ORF">HMPREF0179_03429</name>
</gene>
<dbReference type="OrthoDB" id="9810174at2"/>
<dbReference type="PANTHER" id="PTHR24023:SF1082">
    <property type="entry name" value="COLLAGEN TRIPLE HELIX REPEAT"/>
    <property type="match status" value="1"/>
</dbReference>
<feature type="region of interest" description="Disordered" evidence="1">
    <location>
        <begin position="60"/>
        <end position="121"/>
    </location>
</feature>
<dbReference type="GeneID" id="78087668"/>
<dbReference type="HOGENOM" id="CLU_527537_0_0_7"/>
<dbReference type="AlphaFoldDB" id="E5YB56"/>
<dbReference type="GO" id="GO:0004553">
    <property type="term" value="F:hydrolase activity, hydrolyzing O-glycosyl compounds"/>
    <property type="evidence" value="ECO:0007669"/>
    <property type="project" value="InterPro"/>
</dbReference>
<dbReference type="EMBL" id="ADCP02000001">
    <property type="protein sequence ID" value="EFV42752.2"/>
    <property type="molecule type" value="Genomic_DNA"/>
</dbReference>